<dbReference type="InterPro" id="IPR013549">
    <property type="entry name" value="DUF1731"/>
</dbReference>
<name>A0A1J1JES6_PLAAG</name>
<dbReference type="PANTHER" id="PTHR11092">
    <property type="entry name" value="SUGAR NUCLEOTIDE EPIMERASE RELATED"/>
    <property type="match status" value="1"/>
</dbReference>
<dbReference type="InterPro" id="IPR001509">
    <property type="entry name" value="Epimerase_deHydtase"/>
</dbReference>
<dbReference type="Gene3D" id="3.40.50.720">
    <property type="entry name" value="NAD(P)-binding Rossmann-like Domain"/>
    <property type="match status" value="1"/>
</dbReference>
<reference evidence="4" key="2">
    <citation type="submission" date="2020-09" db="EMBL/GenBank/DDBJ databases">
        <authorList>
            <person name="Blom J."/>
        </authorList>
    </citation>
    <scope>NUCLEOTIDE SEQUENCE</scope>
    <source>
        <strain evidence="4">No.66</strain>
    </source>
</reference>
<feature type="domain" description="NAD-dependent epimerase/dehydratase" evidence="2">
    <location>
        <begin position="47"/>
        <end position="267"/>
    </location>
</feature>
<comment type="similarity">
    <text evidence="1">Belongs to the NAD(P)-dependent epimerase/dehydratase family. SDR39U1 subfamily.</text>
</comment>
<evidence type="ECO:0000313" key="5">
    <source>
        <dbReference type="EMBL" id="CUM59495.1"/>
    </source>
</evidence>
<sequence>MIFKRGDHPGFQTIPSMLACYPIGGMAKDLLNSKDKGASIQPLIMKVAVTGATGFVGSRLVERLQQQGHSVLVLTRHPERAKRVFSSYVYSQLEIIGYTPTISGTWQQVISGCDGVVNLAGAGIADERWTPQRKQEILESRATATQKLVEAIAQANSKPSVLVSASAIGYYGTSETALFDEHSPSGQDFLANVCLAWETSAQQVKETGTRLVILRLGIVLAMGGALGKMLTPFRMFAGGPLGSGEQWFSWIHREDLVNLILLSLTNSQIEGVLNATAPNPVRMGQLCHALGEVLNRPSWLPVPDFALEILLGDAAQVILEGQQVLPKRTLSYNFNYQYPTVKPALEDILSSS</sequence>
<organism evidence="5">
    <name type="scientific">Planktothrix agardhii</name>
    <name type="common">Oscillatoria agardhii</name>
    <dbReference type="NCBI Taxonomy" id="1160"/>
    <lineage>
        <taxon>Bacteria</taxon>
        <taxon>Bacillati</taxon>
        <taxon>Cyanobacteriota</taxon>
        <taxon>Cyanophyceae</taxon>
        <taxon>Oscillatoriophycideae</taxon>
        <taxon>Oscillatoriales</taxon>
        <taxon>Microcoleaceae</taxon>
        <taxon>Planktothrix</taxon>
    </lineage>
</organism>
<evidence type="ECO:0000259" key="3">
    <source>
        <dbReference type="Pfam" id="PF08338"/>
    </source>
</evidence>
<dbReference type="Pfam" id="PF08338">
    <property type="entry name" value="DUF1731"/>
    <property type="match status" value="1"/>
</dbReference>
<dbReference type="NCBIfam" id="TIGR01777">
    <property type="entry name" value="yfcH"/>
    <property type="match status" value="1"/>
</dbReference>
<dbReference type="InterPro" id="IPR036291">
    <property type="entry name" value="NAD(P)-bd_dom_sf"/>
</dbReference>
<gene>
    <name evidence="4" type="ORF">PANO66_02752</name>
    <name evidence="5" type="ORF">PLAM_1528</name>
</gene>
<accession>A0A1J1JES6</accession>
<evidence type="ECO:0000259" key="2">
    <source>
        <dbReference type="Pfam" id="PF01370"/>
    </source>
</evidence>
<evidence type="ECO:0000313" key="4">
    <source>
        <dbReference type="EMBL" id="CAD5953122.1"/>
    </source>
</evidence>
<evidence type="ECO:0000256" key="1">
    <source>
        <dbReference type="ARBA" id="ARBA00009353"/>
    </source>
</evidence>
<dbReference type="PANTHER" id="PTHR11092:SF0">
    <property type="entry name" value="EPIMERASE FAMILY PROTEIN SDR39U1"/>
    <property type="match status" value="1"/>
</dbReference>
<dbReference type="AlphaFoldDB" id="A0A1J1JES6"/>
<reference evidence="5" key="1">
    <citation type="submission" date="2015-09" db="EMBL/GenBank/DDBJ databases">
        <authorList>
            <person name="Jackson K.R."/>
            <person name="Lunt B.L."/>
            <person name="Fisher J.N.B."/>
            <person name="Gardner A.V."/>
            <person name="Bailey M.E."/>
            <person name="Deus L.M."/>
            <person name="Earl A.S."/>
            <person name="Gibby P.D."/>
            <person name="Hartmann K.A."/>
            <person name="Liu J.E."/>
            <person name="Manci A.M."/>
            <person name="Nielsen D.A."/>
            <person name="Solomon M.B."/>
            <person name="Breakwell D.P."/>
            <person name="Burnett S.H."/>
            <person name="Grose J.H."/>
        </authorList>
    </citation>
    <scope>NUCLEOTIDE SEQUENCE</scope>
    <source>
        <strain evidence="5">7805</strain>
    </source>
</reference>
<dbReference type="InterPro" id="IPR010099">
    <property type="entry name" value="SDR39U1"/>
</dbReference>
<dbReference type="CDD" id="cd05242">
    <property type="entry name" value="SDR_a8"/>
    <property type="match status" value="1"/>
</dbReference>
<proteinExistence type="inferred from homology"/>
<protein>
    <submittedName>
        <fullName evidence="4">Epimerase family protein slr1223</fullName>
    </submittedName>
</protein>
<dbReference type="Proteomes" id="UP001153761">
    <property type="component" value="Chromosome"/>
</dbReference>
<dbReference type="EMBL" id="LO018304">
    <property type="protein sequence ID" value="CUM59495.1"/>
    <property type="molecule type" value="Genomic_DNA"/>
</dbReference>
<dbReference type="SUPFAM" id="SSF51735">
    <property type="entry name" value="NAD(P)-binding Rossmann-fold domains"/>
    <property type="match status" value="1"/>
</dbReference>
<dbReference type="EMBL" id="LR882963">
    <property type="protein sequence ID" value="CAD5953122.1"/>
    <property type="molecule type" value="Genomic_DNA"/>
</dbReference>
<dbReference type="PROSITE" id="PS51257">
    <property type="entry name" value="PROKAR_LIPOPROTEIN"/>
    <property type="match status" value="1"/>
</dbReference>
<dbReference type="Pfam" id="PF01370">
    <property type="entry name" value="Epimerase"/>
    <property type="match status" value="1"/>
</dbReference>
<feature type="domain" description="DUF1731" evidence="3">
    <location>
        <begin position="302"/>
        <end position="348"/>
    </location>
</feature>